<name>A0A061EWT5_THECC</name>
<sequence length="166" mass="18596">MVAINWDFWTTKNDIVFNGKIWKREQIFELFHLKVALWMNAKWPGHNASISDLARFPNEGIAPIMDSGTNGILRNEHGDVLALFSKAIDIRDSSKVELHAVKEVAFIFATLSEIGGWEIKHISRSANEEADSLAKECVSRPTDLLWINDSMIAQGATPASEMIDTV</sequence>
<dbReference type="AlphaFoldDB" id="A0A061EWT5"/>
<dbReference type="HOGENOM" id="CLU_000680_21_0_1"/>
<proteinExistence type="predicted"/>
<dbReference type="InParanoid" id="A0A061EWT5"/>
<dbReference type="Gramene" id="EOY09256">
    <property type="protein sequence ID" value="EOY09256"/>
    <property type="gene ID" value="TCM_024669"/>
</dbReference>
<dbReference type="PANTHER" id="PTHR33033">
    <property type="entry name" value="POLYNUCLEOTIDYL TRANSFERASE, RIBONUCLEASE H-LIKE SUPERFAMILY PROTEIN-RELATED"/>
    <property type="match status" value="1"/>
</dbReference>
<protein>
    <recommendedName>
        <fullName evidence="3">RNase H type-1 domain-containing protein</fullName>
    </recommendedName>
</protein>
<keyword evidence="2" id="KW-1185">Reference proteome</keyword>
<evidence type="ECO:0008006" key="3">
    <source>
        <dbReference type="Google" id="ProtNLM"/>
    </source>
</evidence>
<gene>
    <name evidence="1" type="ORF">TCM_024669</name>
</gene>
<reference evidence="1 2" key="1">
    <citation type="journal article" date="2013" name="Genome Biol.">
        <title>The genome sequence of the most widely cultivated cacao type and its use to identify candidate genes regulating pod color.</title>
        <authorList>
            <person name="Motamayor J.C."/>
            <person name="Mockaitis K."/>
            <person name="Schmutz J."/>
            <person name="Haiminen N."/>
            <person name="Iii D.L."/>
            <person name="Cornejo O."/>
            <person name="Findley S.D."/>
            <person name="Zheng P."/>
            <person name="Utro F."/>
            <person name="Royaert S."/>
            <person name="Saski C."/>
            <person name="Jenkins J."/>
            <person name="Podicheti R."/>
            <person name="Zhao M."/>
            <person name="Scheffler B.E."/>
            <person name="Stack J.C."/>
            <person name="Feltus F.A."/>
            <person name="Mustiga G.M."/>
            <person name="Amores F."/>
            <person name="Phillips W."/>
            <person name="Marelli J.P."/>
            <person name="May G.D."/>
            <person name="Shapiro H."/>
            <person name="Ma J."/>
            <person name="Bustamante C.D."/>
            <person name="Schnell R.J."/>
            <person name="Main D."/>
            <person name="Gilbert D."/>
            <person name="Parida L."/>
            <person name="Kuhn D.N."/>
        </authorList>
    </citation>
    <scope>NUCLEOTIDE SEQUENCE [LARGE SCALE GENOMIC DNA]</scope>
    <source>
        <strain evidence="2">cv. Matina 1-6</strain>
    </source>
</reference>
<evidence type="ECO:0000313" key="1">
    <source>
        <dbReference type="EMBL" id="EOY09256.1"/>
    </source>
</evidence>
<organism evidence="1 2">
    <name type="scientific">Theobroma cacao</name>
    <name type="common">Cacao</name>
    <name type="synonym">Cocoa</name>
    <dbReference type="NCBI Taxonomy" id="3641"/>
    <lineage>
        <taxon>Eukaryota</taxon>
        <taxon>Viridiplantae</taxon>
        <taxon>Streptophyta</taxon>
        <taxon>Embryophyta</taxon>
        <taxon>Tracheophyta</taxon>
        <taxon>Spermatophyta</taxon>
        <taxon>Magnoliopsida</taxon>
        <taxon>eudicotyledons</taxon>
        <taxon>Gunneridae</taxon>
        <taxon>Pentapetalae</taxon>
        <taxon>rosids</taxon>
        <taxon>malvids</taxon>
        <taxon>Malvales</taxon>
        <taxon>Malvaceae</taxon>
        <taxon>Byttnerioideae</taxon>
        <taxon>Theobroma</taxon>
    </lineage>
</organism>
<dbReference type="PANTHER" id="PTHR33033:SF121">
    <property type="entry name" value="POLYNUCLEOTIDYL TRANSFERASE, RIBONUCLEASE H-LIKE SUPERFAMILY PROTEIN"/>
    <property type="match status" value="1"/>
</dbReference>
<dbReference type="Proteomes" id="UP000026915">
    <property type="component" value="Chromosome 5"/>
</dbReference>
<accession>A0A061EWT5</accession>
<dbReference type="EMBL" id="CM001883">
    <property type="protein sequence ID" value="EOY09256.1"/>
    <property type="molecule type" value="Genomic_DNA"/>
</dbReference>
<evidence type="ECO:0000313" key="2">
    <source>
        <dbReference type="Proteomes" id="UP000026915"/>
    </source>
</evidence>